<evidence type="ECO:0000313" key="2">
    <source>
        <dbReference type="Proteomes" id="UP000008915"/>
    </source>
</evidence>
<organism evidence="1 2">
    <name type="scientific">Thermaerobacter marianensis (strain ATCC 700841 / DSM 12885 / JCM 10246 / 7p75a)</name>
    <dbReference type="NCBI Taxonomy" id="644966"/>
    <lineage>
        <taxon>Bacteria</taxon>
        <taxon>Bacillati</taxon>
        <taxon>Bacillota</taxon>
        <taxon>Clostridia</taxon>
        <taxon>Eubacteriales</taxon>
        <taxon>Clostridiales Family XVII. Incertae Sedis</taxon>
        <taxon>Thermaerobacter</taxon>
    </lineage>
</organism>
<gene>
    <name evidence="1" type="ordered locus">Tmar_0706</name>
</gene>
<sequence length="75" mass="7651">MRGGRMRGFNAGPVVVSGGSRESVGARGVLCHGPLSSPDPILPPGTFHGPAGAFRKEPAAGARILSPHCFLTNKS</sequence>
<reference evidence="1 2" key="1">
    <citation type="journal article" date="2010" name="Stand. Genomic Sci.">
        <title>Complete genome sequence of Thermaerobacter marianensis type strain (7p75a).</title>
        <authorList>
            <person name="Han C."/>
            <person name="Gu W."/>
            <person name="Zhang X."/>
            <person name="Lapidus A."/>
            <person name="Nolan M."/>
            <person name="Copeland A."/>
            <person name="Lucas S."/>
            <person name="Del Rio T.G."/>
            <person name="Tice H."/>
            <person name="Cheng J.F."/>
            <person name="Tapia R."/>
            <person name="Goodwin L."/>
            <person name="Pitluck S."/>
            <person name="Pagani I."/>
            <person name="Ivanova N."/>
            <person name="Mavromatis K."/>
            <person name="Mikhailova N."/>
            <person name="Pati A."/>
            <person name="Chen A."/>
            <person name="Palaniappan K."/>
            <person name="Land M."/>
            <person name="Hauser L."/>
            <person name="Chang Y.J."/>
            <person name="Jeffries C.D."/>
            <person name="Schneider S."/>
            <person name="Rohde M."/>
            <person name="Goker M."/>
            <person name="Pukall R."/>
            <person name="Woyke T."/>
            <person name="Bristow J."/>
            <person name="Eisen J.A."/>
            <person name="Markowitz V."/>
            <person name="Hugenholtz P."/>
            <person name="Kyrpides N.C."/>
            <person name="Klenk H.P."/>
            <person name="Detter J.C."/>
        </authorList>
    </citation>
    <scope>NUCLEOTIDE SEQUENCE [LARGE SCALE GENOMIC DNA]</scope>
    <source>
        <strain evidence="2">ATCC 700841 / DSM 12885 / JCM 10246 / 7p75a</strain>
    </source>
</reference>
<protein>
    <submittedName>
        <fullName evidence="1">Uncharacterized protein</fullName>
    </submittedName>
</protein>
<proteinExistence type="predicted"/>
<dbReference type="AlphaFoldDB" id="E6SI43"/>
<dbReference type="KEGG" id="tmr:Tmar_0706"/>
<reference evidence="2" key="2">
    <citation type="journal article" date="2010" name="Stand. Genomic Sci.">
        <title>Complete genome sequence of Thermaerobacter marianensis type strain (7p75aT).</title>
        <authorList>
            <person name="Han C."/>
            <person name="Gu W."/>
            <person name="Zhang X."/>
            <person name="Lapidus A."/>
            <person name="Nolan M."/>
            <person name="Copeland A."/>
            <person name="Lucas S."/>
            <person name="Glavina Del Rio T."/>
            <person name="Tice H."/>
            <person name="Cheng J."/>
            <person name="Tapia R."/>
            <person name="Goodwin L."/>
            <person name="Pitluck S."/>
            <person name="Pagani I."/>
            <person name="Ivanova N."/>
            <person name="Mavromatis K."/>
            <person name="Mikhailova N."/>
            <person name="Pati A."/>
            <person name="Chen A."/>
            <person name="Palaniappan K."/>
            <person name="Land M."/>
            <person name="Hauser L."/>
            <person name="Chang Y."/>
            <person name="Jeffries C."/>
            <person name="Schneider S."/>
            <person name="Rohde M."/>
            <person name="Goker M."/>
            <person name="Pukall R."/>
            <person name="Woyke T."/>
            <person name="Bristow J."/>
            <person name="Eisen J."/>
            <person name="Markowitz V."/>
            <person name="Hugenholtz P."/>
            <person name="Kyrpides N."/>
            <person name="Klenk H."/>
            <person name="Detter J."/>
        </authorList>
    </citation>
    <scope>NUCLEOTIDE SEQUENCE [LARGE SCALE GENOMIC DNA]</scope>
    <source>
        <strain evidence="2">ATCC 700841 / DSM 12885 / JCM 10246 / 7p75a</strain>
    </source>
</reference>
<accession>E6SI43</accession>
<keyword evidence="2" id="KW-1185">Reference proteome</keyword>
<evidence type="ECO:0000313" key="1">
    <source>
        <dbReference type="EMBL" id="ADU50821.1"/>
    </source>
</evidence>
<dbReference type="HOGENOM" id="CLU_2669885_0_0_9"/>
<dbReference type="Proteomes" id="UP000008915">
    <property type="component" value="Chromosome"/>
</dbReference>
<dbReference type="STRING" id="644966.Tmar_0706"/>
<name>E6SI43_THEM7</name>
<dbReference type="EMBL" id="CP002344">
    <property type="protein sequence ID" value="ADU50821.1"/>
    <property type="molecule type" value="Genomic_DNA"/>
</dbReference>